<dbReference type="GO" id="GO:0016740">
    <property type="term" value="F:transferase activity"/>
    <property type="evidence" value="ECO:0007669"/>
    <property type="project" value="UniProtKB-KW"/>
</dbReference>
<dbReference type="PANTHER" id="PTHR43851:SF3">
    <property type="entry name" value="COENZYME Q8"/>
    <property type="match status" value="1"/>
</dbReference>
<evidence type="ECO:0000259" key="5">
    <source>
        <dbReference type="Pfam" id="PF03109"/>
    </source>
</evidence>
<dbReference type="Pfam" id="PF03109">
    <property type="entry name" value="ABC1"/>
    <property type="match status" value="1"/>
</dbReference>
<feature type="domain" description="ABC1 atypical kinase-like" evidence="5">
    <location>
        <begin position="99"/>
        <end position="336"/>
    </location>
</feature>
<keyword evidence="2" id="KW-0808">Transferase</keyword>
<reference evidence="6 7" key="1">
    <citation type="submission" date="2011-12" db="EMBL/GenBank/DDBJ databases">
        <title>Whole genome shotgun sequence of Gordonia effusa NBRC 100432.</title>
        <authorList>
            <person name="Yoshida I."/>
            <person name="Takarada H."/>
            <person name="Hosoyama A."/>
            <person name="Tsuchikane K."/>
            <person name="Katsumata H."/>
            <person name="Yamazaki S."/>
            <person name="Fujita N."/>
        </authorList>
    </citation>
    <scope>NUCLEOTIDE SEQUENCE [LARGE SCALE GENOMIC DNA]</scope>
    <source>
        <strain evidence="6 7">NBRC 100432</strain>
    </source>
</reference>
<dbReference type="SUPFAM" id="SSF56112">
    <property type="entry name" value="Protein kinase-like (PK-like)"/>
    <property type="match status" value="1"/>
</dbReference>
<sequence>MARKDITASRLTRGRQLTQVVASQVVRDVGVRVSTVGQPAHVRMERRDAVLQQAAEQLVNVLGGMKGAAMKAGQMLSMVSFPFIPEESREAFQEKLAVLRNNAPEVDLATMRSAIERELGAPIESIFSEFDNKVAGAASIGQVYRAKLHDGREVALKIKYPGIDAAVIADMKNITAFLKFWRSAIPTIATPQFIGEFRSVLYNELDYEAEARAQHRVAQKFAGHPFITVPDVVAELSTRSLLVTEWFDGVSFSEMRALDKKQRDRVGEILYRFYVGTIYREGEFCGDPHPGNILLGADGRVGFIDFGAYKEMDADSVEFERRLWCAGVDSRGDEIRELAVARGIIAADSDFTGDDCLGYTLDAFKWQMVDEEVTMTPDLGGSVMRVIDPMASTFNEVRGQHLPPEHLMSRRVDMATASMLGQLGATANWLRIAREWLNDYQPDTDLGRLEATWRASRTDRVD</sequence>
<dbReference type="RefSeq" id="WP_007316840.1">
    <property type="nucleotide sequence ID" value="NZ_BAEH01000035.1"/>
</dbReference>
<dbReference type="eggNOG" id="COG0661">
    <property type="taxonomic scope" value="Bacteria"/>
</dbReference>
<evidence type="ECO:0000313" key="6">
    <source>
        <dbReference type="EMBL" id="GAB17502.1"/>
    </source>
</evidence>
<evidence type="ECO:0000256" key="4">
    <source>
        <dbReference type="ARBA" id="ARBA00022840"/>
    </source>
</evidence>
<evidence type="ECO:0000256" key="2">
    <source>
        <dbReference type="ARBA" id="ARBA00022679"/>
    </source>
</evidence>
<dbReference type="GO" id="GO:0005524">
    <property type="term" value="F:ATP binding"/>
    <property type="evidence" value="ECO:0007669"/>
    <property type="project" value="UniProtKB-KW"/>
</dbReference>
<accession>H0QXF1</accession>
<evidence type="ECO:0000313" key="7">
    <source>
        <dbReference type="Proteomes" id="UP000035034"/>
    </source>
</evidence>
<dbReference type="PANTHER" id="PTHR43851">
    <property type="match status" value="1"/>
</dbReference>
<gene>
    <name evidence="6" type="ORF">GOEFS_035_00340</name>
</gene>
<comment type="caution">
    <text evidence="6">The sequence shown here is derived from an EMBL/GenBank/DDBJ whole genome shotgun (WGS) entry which is preliminary data.</text>
</comment>
<comment type="similarity">
    <text evidence="1">Belongs to the protein kinase superfamily. ADCK protein kinase family.</text>
</comment>
<evidence type="ECO:0000256" key="3">
    <source>
        <dbReference type="ARBA" id="ARBA00022741"/>
    </source>
</evidence>
<evidence type="ECO:0000256" key="1">
    <source>
        <dbReference type="ARBA" id="ARBA00009670"/>
    </source>
</evidence>
<dbReference type="AlphaFoldDB" id="H0QXF1"/>
<dbReference type="InterPro" id="IPR011009">
    <property type="entry name" value="Kinase-like_dom_sf"/>
</dbReference>
<dbReference type="CDD" id="cd13970">
    <property type="entry name" value="ABC1_ADCK3"/>
    <property type="match status" value="1"/>
</dbReference>
<dbReference type="InterPro" id="IPR051409">
    <property type="entry name" value="Atypical_kinase_ADCK"/>
</dbReference>
<keyword evidence="3" id="KW-0547">Nucleotide-binding</keyword>
<keyword evidence="4" id="KW-0067">ATP-binding</keyword>
<dbReference type="EMBL" id="BAEH01000035">
    <property type="protein sequence ID" value="GAB17502.1"/>
    <property type="molecule type" value="Genomic_DNA"/>
</dbReference>
<dbReference type="InterPro" id="IPR034646">
    <property type="entry name" value="ADCK3_dom"/>
</dbReference>
<dbReference type="STRING" id="1077974.GOEFS_035_00340"/>
<protein>
    <recommendedName>
        <fullName evidence="5">ABC1 atypical kinase-like domain-containing protein</fullName>
    </recommendedName>
</protein>
<proteinExistence type="inferred from homology"/>
<name>H0QXF1_9ACTN</name>
<dbReference type="InterPro" id="IPR004147">
    <property type="entry name" value="ABC1_dom"/>
</dbReference>
<dbReference type="Proteomes" id="UP000035034">
    <property type="component" value="Unassembled WGS sequence"/>
</dbReference>
<keyword evidence="7" id="KW-1185">Reference proteome</keyword>
<organism evidence="6 7">
    <name type="scientific">Gordonia effusa NBRC 100432</name>
    <dbReference type="NCBI Taxonomy" id="1077974"/>
    <lineage>
        <taxon>Bacteria</taxon>
        <taxon>Bacillati</taxon>
        <taxon>Actinomycetota</taxon>
        <taxon>Actinomycetes</taxon>
        <taxon>Mycobacteriales</taxon>
        <taxon>Gordoniaceae</taxon>
        <taxon>Gordonia</taxon>
    </lineage>
</organism>